<dbReference type="Proteomes" id="UP000246740">
    <property type="component" value="Unassembled WGS sequence"/>
</dbReference>
<sequence>MPYLVGRLFDPILGLGTGVMAYFLWENDARNAQFRPDGRTLPELVQRRLNNVDPPPHLYEGESATQRSLFHIPSNPSNSRTPRDHAATTPSSRSTEQIISDANDNSGGSSLKALRTAITDEWNQKSSPSSS</sequence>
<dbReference type="InterPro" id="IPR024242">
    <property type="entry name" value="NCE101"/>
</dbReference>
<feature type="compositionally biased region" description="Polar residues" evidence="1">
    <location>
        <begin position="63"/>
        <end position="80"/>
    </location>
</feature>
<protein>
    <submittedName>
        <fullName evidence="2">Uncharacterized protein</fullName>
    </submittedName>
</protein>
<keyword evidence="3" id="KW-1185">Reference proteome</keyword>
<name>A0A317XJB2_9BASI</name>
<reference evidence="2 3" key="1">
    <citation type="journal article" date="2018" name="Mol. Biol. Evol.">
        <title>Broad Genomic Sampling Reveals a Smut Pathogenic Ancestry of the Fungal Clade Ustilaginomycotina.</title>
        <authorList>
            <person name="Kijpornyongpan T."/>
            <person name="Mondo S.J."/>
            <person name="Barry K."/>
            <person name="Sandor L."/>
            <person name="Lee J."/>
            <person name="Lipzen A."/>
            <person name="Pangilinan J."/>
            <person name="LaButti K."/>
            <person name="Hainaut M."/>
            <person name="Henrissat B."/>
            <person name="Grigoriev I.V."/>
            <person name="Spatafora J.W."/>
            <person name="Aime M.C."/>
        </authorList>
    </citation>
    <scope>NUCLEOTIDE SEQUENCE [LARGE SCALE GENOMIC DNA]</scope>
    <source>
        <strain evidence="2 3">MCA 3645</strain>
    </source>
</reference>
<dbReference type="Pfam" id="PF11654">
    <property type="entry name" value="NCE101"/>
    <property type="match status" value="1"/>
</dbReference>
<feature type="compositionally biased region" description="Polar residues" evidence="1">
    <location>
        <begin position="88"/>
        <end position="109"/>
    </location>
</feature>
<evidence type="ECO:0000256" key="1">
    <source>
        <dbReference type="SAM" id="MobiDB-lite"/>
    </source>
</evidence>
<organism evidence="2 3">
    <name type="scientific">Testicularia cyperi</name>
    <dbReference type="NCBI Taxonomy" id="1882483"/>
    <lineage>
        <taxon>Eukaryota</taxon>
        <taxon>Fungi</taxon>
        <taxon>Dikarya</taxon>
        <taxon>Basidiomycota</taxon>
        <taxon>Ustilaginomycotina</taxon>
        <taxon>Ustilaginomycetes</taxon>
        <taxon>Ustilaginales</taxon>
        <taxon>Anthracoideaceae</taxon>
        <taxon>Testicularia</taxon>
    </lineage>
</organism>
<dbReference type="OrthoDB" id="2155101at2759"/>
<dbReference type="AlphaFoldDB" id="A0A317XJB2"/>
<feature type="region of interest" description="Disordered" evidence="1">
    <location>
        <begin position="49"/>
        <end position="112"/>
    </location>
</feature>
<gene>
    <name evidence="2" type="ORF">BCV70DRAFT_202360</name>
</gene>
<evidence type="ECO:0000313" key="3">
    <source>
        <dbReference type="Proteomes" id="UP000246740"/>
    </source>
</evidence>
<dbReference type="EMBL" id="KZ819201">
    <property type="protein sequence ID" value="PWY97869.1"/>
    <property type="molecule type" value="Genomic_DNA"/>
</dbReference>
<dbReference type="GO" id="GO:0009306">
    <property type="term" value="P:protein secretion"/>
    <property type="evidence" value="ECO:0007669"/>
    <property type="project" value="InterPro"/>
</dbReference>
<dbReference type="InParanoid" id="A0A317XJB2"/>
<dbReference type="STRING" id="1882483.A0A317XJB2"/>
<dbReference type="PANTHER" id="PTHR28011:SF1">
    <property type="entry name" value="NON-CLASSICAL EXPORT PROTEIN 1"/>
    <property type="match status" value="1"/>
</dbReference>
<evidence type="ECO:0000313" key="2">
    <source>
        <dbReference type="EMBL" id="PWY97869.1"/>
    </source>
</evidence>
<dbReference type="PANTHER" id="PTHR28011">
    <property type="entry name" value="NON-CLASSICAL EXPORT PROTEIN 1"/>
    <property type="match status" value="1"/>
</dbReference>
<proteinExistence type="predicted"/>
<accession>A0A317XJB2</accession>